<protein>
    <recommendedName>
        <fullName evidence="2">DUF6598 domain-containing protein</fullName>
    </recommendedName>
</protein>
<dbReference type="Gramene" id="TraesNOR2A03G00751990.1">
    <property type="protein sequence ID" value="TraesNOR2A03G00751990.1"/>
    <property type="gene ID" value="TraesNOR2A03G00751990"/>
</dbReference>
<dbReference type="Gramene" id="TraesCLE_scaffold_035143_01G000300.1">
    <property type="protein sequence ID" value="TraesCLE_scaffold_035143_01G000300.1"/>
    <property type="gene ID" value="TraesCLE_scaffold_035143_01G000300"/>
</dbReference>
<dbReference type="Proteomes" id="UP000019116">
    <property type="component" value="Chromosome 2A"/>
</dbReference>
<keyword evidence="4" id="KW-1185">Reference proteome</keyword>
<gene>
    <name evidence="3" type="primary">LOC123189734</name>
</gene>
<dbReference type="Gramene" id="TraesCS2A02G363000.1">
    <property type="protein sequence ID" value="TraesCS2A02G363000.1"/>
    <property type="gene ID" value="TraesCS2A02G363000"/>
</dbReference>
<reference evidence="3" key="1">
    <citation type="submission" date="2018-08" db="EMBL/GenBank/DDBJ databases">
        <authorList>
            <person name="Rossello M."/>
        </authorList>
    </citation>
    <scope>NUCLEOTIDE SEQUENCE [LARGE SCALE GENOMIC DNA]</scope>
    <source>
        <strain evidence="3">cv. Chinese Spring</strain>
    </source>
</reference>
<dbReference type="EnsemblPlants" id="TraesCS2A02G363000.1">
    <property type="protein sequence ID" value="TraesCS2A02G363000.1"/>
    <property type="gene ID" value="TraesCS2A02G363000"/>
</dbReference>
<dbReference type="Gramene" id="TraesSYM2A03G00749700.1">
    <property type="protein sequence ID" value="TraesSYM2A03G00749700.1"/>
    <property type="gene ID" value="TraesSYM2A03G00749700"/>
</dbReference>
<dbReference type="Gramene" id="TraesJUL2A03G00747120.1">
    <property type="protein sequence ID" value="TraesJUL2A03G00747120.1"/>
    <property type="gene ID" value="TraesJUL2A03G00747120"/>
</dbReference>
<dbReference type="SMR" id="A0A3B6B1I2"/>
<feature type="compositionally biased region" description="Low complexity" evidence="1">
    <location>
        <begin position="224"/>
        <end position="239"/>
    </location>
</feature>
<proteinExistence type="predicted"/>
<evidence type="ECO:0000313" key="4">
    <source>
        <dbReference type="Proteomes" id="UP000019116"/>
    </source>
</evidence>
<feature type="region of interest" description="Disordered" evidence="1">
    <location>
        <begin position="1"/>
        <end position="22"/>
    </location>
</feature>
<dbReference type="Gramene" id="TraesLDM2A03G00744780.1">
    <property type="protein sequence ID" value="TraesLDM2A03G00744780.1"/>
    <property type="gene ID" value="TraesLDM2A03G00744780"/>
</dbReference>
<feature type="region of interest" description="Disordered" evidence="1">
    <location>
        <begin position="206"/>
        <end position="240"/>
    </location>
</feature>
<dbReference type="PaxDb" id="4565-Traes_2AL_ABDE8A1E1.1"/>
<dbReference type="Gramene" id="TraesARI2A03G00749830.1">
    <property type="protein sequence ID" value="TraesARI2A03G00749830.1"/>
    <property type="gene ID" value="TraesARI2A03G00749830"/>
</dbReference>
<dbReference type="OrthoDB" id="605055at2759"/>
<dbReference type="InterPro" id="IPR046533">
    <property type="entry name" value="DUF6598"/>
</dbReference>
<dbReference type="Gramene" id="TraesMAC2A03G00741080.1">
    <property type="protein sequence ID" value="TraesMAC2A03G00741080.1"/>
    <property type="gene ID" value="TraesMAC2A03G00741080"/>
</dbReference>
<dbReference type="Pfam" id="PF20241">
    <property type="entry name" value="DUF6598"/>
    <property type="match status" value="1"/>
</dbReference>
<dbReference type="RefSeq" id="XP_044458147.1">
    <property type="nucleotide sequence ID" value="XM_044602212.1"/>
</dbReference>
<dbReference type="PANTHER" id="PTHR33065:SF65">
    <property type="entry name" value="DUF6598 DOMAIN-CONTAINING PROTEIN"/>
    <property type="match status" value="1"/>
</dbReference>
<organism evidence="3">
    <name type="scientific">Triticum aestivum</name>
    <name type="common">Wheat</name>
    <dbReference type="NCBI Taxonomy" id="4565"/>
    <lineage>
        <taxon>Eukaryota</taxon>
        <taxon>Viridiplantae</taxon>
        <taxon>Streptophyta</taxon>
        <taxon>Embryophyta</taxon>
        <taxon>Tracheophyta</taxon>
        <taxon>Spermatophyta</taxon>
        <taxon>Magnoliopsida</taxon>
        <taxon>Liliopsida</taxon>
        <taxon>Poales</taxon>
        <taxon>Poaceae</taxon>
        <taxon>BOP clade</taxon>
        <taxon>Pooideae</taxon>
        <taxon>Triticodae</taxon>
        <taxon>Triticeae</taxon>
        <taxon>Triticinae</taxon>
        <taxon>Triticum</taxon>
    </lineage>
</organism>
<dbReference type="Gramene" id="TraesROB_scaffold_047337_01G000400.1">
    <property type="protein sequence ID" value="TraesROB_scaffold_047337_01G000400.1"/>
    <property type="gene ID" value="TraesROB_scaffold_047337_01G000400"/>
</dbReference>
<feature type="compositionally biased region" description="Basic and acidic residues" evidence="1">
    <location>
        <begin position="296"/>
        <end position="310"/>
    </location>
</feature>
<feature type="compositionally biased region" description="Polar residues" evidence="1">
    <location>
        <begin position="277"/>
        <end position="295"/>
    </location>
</feature>
<evidence type="ECO:0000256" key="1">
    <source>
        <dbReference type="SAM" id="MobiDB-lite"/>
    </source>
</evidence>
<dbReference type="Gramene" id="TraesSTA2A03G00740490.1">
    <property type="protein sequence ID" value="TraesSTA2A03G00740490.1"/>
    <property type="gene ID" value="TraesSTA2A03G00740490"/>
</dbReference>
<dbReference type="Gramene" id="TraesLAC2A03G00746060.1">
    <property type="protein sequence ID" value="TraesLAC2A03G00746060.1"/>
    <property type="gene ID" value="TraesLAC2A03G00746060"/>
</dbReference>
<sequence>MAAGGEALTPRESAMEEMDPQPGVFSEAEILRMEIASLVSLLREKQSDVLSLDPETVRKLTSLTSEMACQKSARERQALVVPEVKRTAPRSKISRSIYDCTCNAGKQMAGQCAEDQRTKECVEMTHQVEHQRSKEEADESVTDLAMDLCKSNMETHHMAADSQTTDDKEEHFVAADLISGLSDQMTVRCYENQSAVECLEMTDLTVGKGQSSTETPALRMMDQGKSSSEGESSNEGKSSTETCALASRMMDQGNSSSEGQSSTETRAFRMMDHGKSSSEGQSSTEMQVQSSNESKSSTETHASRMMDQGKKSSFRMVLDCDENGMPNWCKYYEMLECEDVEEEDEEMTPEGVRMYNKFRKELLEMEAGLRKDREQDQKDALRWERDQIDTPSCYTMDPIPFSLQDEAEETEFTKSDTEEMEMADKLFALGRKGWESAWGDDCGNFEDSTVLSPMHFTHCTPGLIPYAARTVSTLQIYSVKIVGTDGKLKLPLHVYGIVAARDAVDYNRNILFSRRRENCQKLTPEDHFLRLTGPSRAIVAVDDVDFEVQLKVKGSSRSRDRALMSHCFTYAGGYHEGLHTTFSSNSFCTVEFSYERLTETVQATILSARVVEGAPWPFEYGGRIMCSSPPRKVTDSLSRQVVLVDSRHSDGGGEMPMGLDGFLDLSRHVVSVELEESLQIVVQAYSQSGDAIARQGSVRFRTKYCNISRAICEIGDSKVEITVAWSQLAKHKRDILLEGHV</sequence>
<dbReference type="OMA" id="VEMIRWS"/>
<evidence type="ECO:0000313" key="3">
    <source>
        <dbReference type="EnsemblPlants" id="TraesCS2A02G363000.1"/>
    </source>
</evidence>
<feature type="region of interest" description="Disordered" evidence="1">
    <location>
        <begin position="272"/>
        <end position="310"/>
    </location>
</feature>
<evidence type="ECO:0000259" key="2">
    <source>
        <dbReference type="Pfam" id="PF20241"/>
    </source>
</evidence>
<accession>A0A3B6B1I2</accession>
<name>A0A3B6B1I2_WHEAT</name>
<reference evidence="3" key="2">
    <citation type="submission" date="2018-10" db="UniProtKB">
        <authorList>
            <consortium name="EnsemblPlants"/>
        </authorList>
    </citation>
    <scope>IDENTIFICATION</scope>
</reference>
<feature type="domain" description="DUF6598" evidence="2">
    <location>
        <begin position="473"/>
        <end position="723"/>
    </location>
</feature>
<dbReference type="GeneID" id="123189734"/>
<dbReference type="Gramene" id="TraesCS2A03G0887300.1">
    <property type="protein sequence ID" value="TraesCS2A03G0887300.1.CDS"/>
    <property type="gene ID" value="TraesCS2A03G0887300"/>
</dbReference>
<dbReference type="AlphaFoldDB" id="A0A3B6B1I2"/>
<dbReference type="PANTHER" id="PTHR33065">
    <property type="entry name" value="OS07G0486400 PROTEIN"/>
    <property type="match status" value="1"/>
</dbReference>